<keyword evidence="1" id="KW-0808">Transferase</keyword>
<reference evidence="3" key="1">
    <citation type="journal article" date="2014" name="Front. Microbiol.">
        <title>High frequency of phylogenetically diverse reductive dehalogenase-homologous genes in deep subseafloor sedimentary metagenomes.</title>
        <authorList>
            <person name="Kawai M."/>
            <person name="Futagami T."/>
            <person name="Toyoda A."/>
            <person name="Takaki Y."/>
            <person name="Nishi S."/>
            <person name="Hori S."/>
            <person name="Arai W."/>
            <person name="Tsubouchi T."/>
            <person name="Morono Y."/>
            <person name="Uchiyama I."/>
            <person name="Ito T."/>
            <person name="Fujiyama A."/>
            <person name="Inagaki F."/>
            <person name="Takami H."/>
        </authorList>
    </citation>
    <scope>NUCLEOTIDE SEQUENCE</scope>
    <source>
        <strain evidence="3">Expedition CK06-06</strain>
    </source>
</reference>
<gene>
    <name evidence="3" type="ORF">S01H1_62395</name>
</gene>
<dbReference type="Gene3D" id="3.40.50.620">
    <property type="entry name" value="HUPs"/>
    <property type="match status" value="1"/>
</dbReference>
<evidence type="ECO:0000259" key="2">
    <source>
        <dbReference type="Pfam" id="PF01171"/>
    </source>
</evidence>
<dbReference type="GO" id="GO:0016740">
    <property type="term" value="F:transferase activity"/>
    <property type="evidence" value="ECO:0007669"/>
    <property type="project" value="UniProtKB-KW"/>
</dbReference>
<dbReference type="InterPro" id="IPR014729">
    <property type="entry name" value="Rossmann-like_a/b/a_fold"/>
</dbReference>
<feature type="non-terminal residue" evidence="3">
    <location>
        <position position="1"/>
    </location>
</feature>
<protein>
    <recommendedName>
        <fullName evidence="2">tRNA(Ile)-lysidine/2-thiocytidine synthase N-terminal domain-containing protein</fullName>
    </recommendedName>
</protein>
<dbReference type="GO" id="GO:0002143">
    <property type="term" value="P:tRNA wobble position uridine thiolation"/>
    <property type="evidence" value="ECO:0007669"/>
    <property type="project" value="TreeGrafter"/>
</dbReference>
<proteinExistence type="predicted"/>
<name>X0XD43_9ZZZZ</name>
<dbReference type="EMBL" id="BARS01040979">
    <property type="protein sequence ID" value="GAG40995.1"/>
    <property type="molecule type" value="Genomic_DNA"/>
</dbReference>
<dbReference type="AlphaFoldDB" id="X0XD43"/>
<evidence type="ECO:0000256" key="1">
    <source>
        <dbReference type="ARBA" id="ARBA00022679"/>
    </source>
</evidence>
<evidence type="ECO:0000313" key="3">
    <source>
        <dbReference type="EMBL" id="GAG40995.1"/>
    </source>
</evidence>
<sequence>IDLGLGKYSEKCLEKIKQFCKQQKVKLHVVNIKKKFGMRMCNIRLGVQQHKKLSNCMVCGIVKKWILNRESRKLKFDKIVTGHNLDDEAQTIIMNFLQGNLLIGLNSGPITGSIKDKKFIPRIKPLFFVPEKDIKEYSKILNLPVIYEKCPCAVSSLRIKTRTFLENRSEREKLQIVNNFLKMLPELRKRFINYNDKIIYCKLCGEPSRNEICKKCELLNLTN</sequence>
<feature type="domain" description="tRNA(Ile)-lysidine/2-thiocytidine synthase N-terminal" evidence="2">
    <location>
        <begin position="4"/>
        <end position="143"/>
    </location>
</feature>
<dbReference type="SUPFAM" id="SSF52402">
    <property type="entry name" value="Adenine nucleotide alpha hydrolases-like"/>
    <property type="match status" value="1"/>
</dbReference>
<comment type="caution">
    <text evidence="3">The sequence shown here is derived from an EMBL/GenBank/DDBJ whole genome shotgun (WGS) entry which is preliminary data.</text>
</comment>
<dbReference type="PANTHER" id="PTHR11807">
    <property type="entry name" value="ATPASES OF THE PP SUPERFAMILY-RELATED"/>
    <property type="match status" value="1"/>
</dbReference>
<dbReference type="GO" id="GO:0000049">
    <property type="term" value="F:tRNA binding"/>
    <property type="evidence" value="ECO:0007669"/>
    <property type="project" value="TreeGrafter"/>
</dbReference>
<dbReference type="Pfam" id="PF01171">
    <property type="entry name" value="ATP_bind_3"/>
    <property type="match status" value="1"/>
</dbReference>
<dbReference type="InterPro" id="IPR035107">
    <property type="entry name" value="tRNA_thiolation_TtcA_Ctu1"/>
</dbReference>
<dbReference type="GO" id="GO:0002144">
    <property type="term" value="C:cytosolic tRNA wobble base thiouridylase complex"/>
    <property type="evidence" value="ECO:0007669"/>
    <property type="project" value="TreeGrafter"/>
</dbReference>
<dbReference type="PIRSF" id="PIRSF004976">
    <property type="entry name" value="ATPase_YdaO"/>
    <property type="match status" value="1"/>
</dbReference>
<dbReference type="PANTHER" id="PTHR11807:SF12">
    <property type="entry name" value="CYTOPLASMIC TRNA 2-THIOLATION PROTEIN 1"/>
    <property type="match status" value="1"/>
</dbReference>
<accession>X0XD43</accession>
<dbReference type="InterPro" id="IPR011063">
    <property type="entry name" value="TilS/TtcA_N"/>
</dbReference>
<organism evidence="3">
    <name type="scientific">marine sediment metagenome</name>
    <dbReference type="NCBI Taxonomy" id="412755"/>
    <lineage>
        <taxon>unclassified sequences</taxon>
        <taxon>metagenomes</taxon>
        <taxon>ecological metagenomes</taxon>
    </lineage>
</organism>